<evidence type="ECO:0000313" key="2">
    <source>
        <dbReference type="EMBL" id="EMC92854.1"/>
    </source>
</evidence>
<dbReference type="AlphaFoldDB" id="M2N1M0"/>
<dbReference type="RefSeq" id="XP_007680154.1">
    <property type="nucleotide sequence ID" value="XM_007681964.1"/>
</dbReference>
<name>M2N1M0_BAUPA</name>
<feature type="compositionally biased region" description="Basic and acidic residues" evidence="1">
    <location>
        <begin position="1"/>
        <end position="15"/>
    </location>
</feature>
<feature type="compositionally biased region" description="Basic and acidic residues" evidence="1">
    <location>
        <begin position="40"/>
        <end position="65"/>
    </location>
</feature>
<dbReference type="EMBL" id="KB445561">
    <property type="protein sequence ID" value="EMC92854.1"/>
    <property type="molecule type" value="Genomic_DNA"/>
</dbReference>
<dbReference type="GeneID" id="19110435"/>
<proteinExistence type="predicted"/>
<gene>
    <name evidence="2" type="ORF">BAUCODRAFT_264566</name>
</gene>
<feature type="region of interest" description="Disordered" evidence="1">
    <location>
        <begin position="1"/>
        <end position="72"/>
    </location>
</feature>
<dbReference type="OrthoDB" id="4526540at2759"/>
<evidence type="ECO:0000256" key="1">
    <source>
        <dbReference type="SAM" id="MobiDB-lite"/>
    </source>
</evidence>
<feature type="compositionally biased region" description="Polar residues" evidence="1">
    <location>
        <begin position="26"/>
        <end position="39"/>
    </location>
</feature>
<organism evidence="2 3">
    <name type="scientific">Baudoinia panamericana (strain UAMH 10762)</name>
    <name type="common">Angels' share fungus</name>
    <name type="synonym">Baudoinia compniacensis (strain UAMH 10762)</name>
    <dbReference type="NCBI Taxonomy" id="717646"/>
    <lineage>
        <taxon>Eukaryota</taxon>
        <taxon>Fungi</taxon>
        <taxon>Dikarya</taxon>
        <taxon>Ascomycota</taxon>
        <taxon>Pezizomycotina</taxon>
        <taxon>Dothideomycetes</taxon>
        <taxon>Dothideomycetidae</taxon>
        <taxon>Mycosphaerellales</taxon>
        <taxon>Teratosphaeriaceae</taxon>
        <taxon>Baudoinia</taxon>
    </lineage>
</organism>
<dbReference type="HOGENOM" id="CLU_2721830_0_0_1"/>
<sequence>MEQDHHKEEGIMEKITHHHKKEGEEATSSEQLQQQSKPQSEGKKLEGKIKDYYKEDTQGEREGSGKEYGGLM</sequence>
<evidence type="ECO:0000313" key="3">
    <source>
        <dbReference type="Proteomes" id="UP000011761"/>
    </source>
</evidence>
<accession>M2N1M0</accession>
<evidence type="ECO:0008006" key="4">
    <source>
        <dbReference type="Google" id="ProtNLM"/>
    </source>
</evidence>
<dbReference type="Proteomes" id="UP000011761">
    <property type="component" value="Unassembled WGS sequence"/>
</dbReference>
<protein>
    <recommendedName>
        <fullName evidence="4">Dehydrin</fullName>
    </recommendedName>
</protein>
<keyword evidence="3" id="KW-1185">Reference proteome</keyword>
<reference evidence="2 3" key="1">
    <citation type="journal article" date="2012" name="PLoS Pathog.">
        <title>Diverse lifestyles and strategies of plant pathogenesis encoded in the genomes of eighteen Dothideomycetes fungi.</title>
        <authorList>
            <person name="Ohm R.A."/>
            <person name="Feau N."/>
            <person name="Henrissat B."/>
            <person name="Schoch C.L."/>
            <person name="Horwitz B.A."/>
            <person name="Barry K.W."/>
            <person name="Condon B.J."/>
            <person name="Copeland A.C."/>
            <person name="Dhillon B."/>
            <person name="Glaser F."/>
            <person name="Hesse C.N."/>
            <person name="Kosti I."/>
            <person name="LaButti K."/>
            <person name="Lindquist E.A."/>
            <person name="Lucas S."/>
            <person name="Salamov A.A."/>
            <person name="Bradshaw R.E."/>
            <person name="Ciuffetti L."/>
            <person name="Hamelin R.C."/>
            <person name="Kema G.H.J."/>
            <person name="Lawrence C."/>
            <person name="Scott J.A."/>
            <person name="Spatafora J.W."/>
            <person name="Turgeon B.G."/>
            <person name="de Wit P.J.G.M."/>
            <person name="Zhong S."/>
            <person name="Goodwin S.B."/>
            <person name="Grigoriev I.V."/>
        </authorList>
    </citation>
    <scope>NUCLEOTIDE SEQUENCE [LARGE SCALE GENOMIC DNA]</scope>
    <source>
        <strain evidence="2 3">UAMH 10762</strain>
    </source>
</reference>
<dbReference type="KEGG" id="bcom:BAUCODRAFT_264566"/>